<dbReference type="PROSITE" id="PS50126">
    <property type="entry name" value="S1"/>
    <property type="match status" value="1"/>
</dbReference>
<dbReference type="Proteomes" id="UP000275137">
    <property type="component" value="Unassembled WGS sequence"/>
</dbReference>
<dbReference type="Gene3D" id="1.10.150.20">
    <property type="entry name" value="5' to 3' exonuclease, C-terminal subdomain"/>
    <property type="match status" value="2"/>
</dbReference>
<comment type="similarity">
    <text evidence="7">Belongs to the NusA family.</text>
</comment>
<evidence type="ECO:0000259" key="8">
    <source>
        <dbReference type="PROSITE" id="PS50126"/>
    </source>
</evidence>
<dbReference type="GO" id="GO:0006353">
    <property type="term" value="P:DNA-templated transcription termination"/>
    <property type="evidence" value="ECO:0007669"/>
    <property type="project" value="UniProtKB-UniRule"/>
</dbReference>
<name>A0A3N0UZM8_9PROT</name>
<dbReference type="InterPro" id="IPR036555">
    <property type="entry name" value="NusA_N_sf"/>
</dbReference>
<dbReference type="Gene3D" id="3.30.300.20">
    <property type="match status" value="2"/>
</dbReference>
<keyword evidence="4 7" id="KW-0694">RNA-binding</keyword>
<dbReference type="Pfam" id="PF08529">
    <property type="entry name" value="NusA_N"/>
    <property type="match status" value="1"/>
</dbReference>
<evidence type="ECO:0000313" key="10">
    <source>
        <dbReference type="Proteomes" id="UP000275137"/>
    </source>
</evidence>
<dbReference type="SUPFAM" id="SSF50249">
    <property type="entry name" value="Nucleic acid-binding proteins"/>
    <property type="match status" value="1"/>
</dbReference>
<dbReference type="InterPro" id="IPR015946">
    <property type="entry name" value="KH_dom-like_a/b"/>
</dbReference>
<dbReference type="InterPro" id="IPR013735">
    <property type="entry name" value="TF_NusA_N"/>
</dbReference>
<dbReference type="InterPro" id="IPR010214">
    <property type="entry name" value="Tscrpt_termin_fac_NusA_C_rpt"/>
</dbReference>
<evidence type="ECO:0000256" key="7">
    <source>
        <dbReference type="HAMAP-Rule" id="MF_00945"/>
    </source>
</evidence>
<dbReference type="InterPro" id="IPR003029">
    <property type="entry name" value="S1_domain"/>
</dbReference>
<dbReference type="NCBIfam" id="TIGR01953">
    <property type="entry name" value="NusA"/>
    <property type="match status" value="1"/>
</dbReference>
<dbReference type="SUPFAM" id="SSF54814">
    <property type="entry name" value="Prokaryotic type KH domain (KH-domain type II)"/>
    <property type="match status" value="2"/>
</dbReference>
<gene>
    <name evidence="7 9" type="primary">nusA</name>
    <name evidence="9" type="ORF">ED236_08020</name>
</gene>
<dbReference type="Pfam" id="PF14520">
    <property type="entry name" value="HHH_5"/>
    <property type="match status" value="1"/>
</dbReference>
<dbReference type="InterPro" id="IPR058582">
    <property type="entry name" value="KH_NusA_2nd"/>
</dbReference>
<reference evidence="9 10" key="1">
    <citation type="submission" date="2018-10" db="EMBL/GenBank/DDBJ databases">
        <authorList>
            <person name="Chen W.-M."/>
        </authorList>
    </citation>
    <scope>NUCLEOTIDE SEQUENCE [LARGE SCALE GENOMIC DNA]</scope>
    <source>
        <strain evidence="9 10">H-5</strain>
    </source>
</reference>
<dbReference type="InterPro" id="IPR012340">
    <property type="entry name" value="NA-bd_OB-fold"/>
</dbReference>
<dbReference type="Pfam" id="PF13184">
    <property type="entry name" value="KH_NusA_1st"/>
    <property type="match status" value="1"/>
</dbReference>
<dbReference type="InterPro" id="IPR025249">
    <property type="entry name" value="TF_NusA_KH_1st"/>
</dbReference>
<keyword evidence="6 7" id="KW-0804">Transcription</keyword>
<dbReference type="GO" id="GO:0003723">
    <property type="term" value="F:RNA binding"/>
    <property type="evidence" value="ECO:0007669"/>
    <property type="project" value="UniProtKB-UniRule"/>
</dbReference>
<sequence length="488" mass="54129">MSREILLLVDALAHEKSVAKEVIFTALELALASASKKRFTEEADVRVAIDRDSGEYQSFRRWQVLADEAVENPAAQIALSDERAQGLAEGEFIEEPLESIEFGRIGAQAAKQVILQKVREAEREQILEDFLARKEHLVTGVIKRMEKGSAIIEVGRLESLLPREHMIAKENLRVGDRVRAYLSRIERGGRGPQLILSRIAPEFLIKLFELEVPEIEEGLLEIRAAARDPGLRSKIAVKSNDQRLDPVGTCVGMRGSRVQAVTGELAGERVDIVLWSMEPAQFVINAMAPAEVSSIVVDEDAHSMDVVVAEDQLAQAIGRSGQNVRLASELTGWTLNILTEEEAAQKHEEEYTTTRQLFMEKLDVDEEVADILVEEGFSTLEEIAYVPLAEMSEIDAFDEDTINELRKRARAALLTEAIAKEEKVEEASEDLLTMEGMDDATAHQLAAKGVSSMEDLADLAVDDLVDLTGMDTERAKQLIMTARAPWFA</sequence>
<dbReference type="Pfam" id="PF00575">
    <property type="entry name" value="S1"/>
    <property type="match status" value="1"/>
</dbReference>
<organism evidence="9 10">
    <name type="scientific">Pseudomethylobacillus aquaticus</name>
    <dbReference type="NCBI Taxonomy" id="2676064"/>
    <lineage>
        <taxon>Bacteria</taxon>
        <taxon>Pseudomonadati</taxon>
        <taxon>Pseudomonadota</taxon>
        <taxon>Betaproteobacteria</taxon>
        <taxon>Nitrosomonadales</taxon>
        <taxon>Methylophilaceae</taxon>
        <taxon>Pseudomethylobacillus</taxon>
    </lineage>
</organism>
<dbReference type="CDD" id="cd04455">
    <property type="entry name" value="S1_NusA"/>
    <property type="match status" value="1"/>
</dbReference>
<evidence type="ECO:0000313" key="9">
    <source>
        <dbReference type="EMBL" id="ROH85688.1"/>
    </source>
</evidence>
<dbReference type="InterPro" id="IPR009019">
    <property type="entry name" value="KH_sf_prok-type"/>
</dbReference>
<dbReference type="CDD" id="cd22529">
    <property type="entry name" value="KH-II_NusA_rpt2"/>
    <property type="match status" value="1"/>
</dbReference>
<dbReference type="GO" id="GO:0000166">
    <property type="term" value="F:nucleotide binding"/>
    <property type="evidence" value="ECO:0007669"/>
    <property type="project" value="InterPro"/>
</dbReference>
<keyword evidence="10" id="KW-1185">Reference proteome</keyword>
<dbReference type="InterPro" id="IPR010995">
    <property type="entry name" value="DNA_repair_Rad51/TF_NusA_a-hlx"/>
</dbReference>
<comment type="subunit">
    <text evidence="7">Monomer. Binds directly to the core enzyme of the DNA-dependent RNA polymerase and to nascent RNA.</text>
</comment>
<evidence type="ECO:0000256" key="4">
    <source>
        <dbReference type="ARBA" id="ARBA00022884"/>
    </source>
</evidence>
<dbReference type="Gene3D" id="2.40.50.140">
    <property type="entry name" value="Nucleic acid-binding proteins"/>
    <property type="match status" value="1"/>
</dbReference>
<keyword evidence="1 7" id="KW-0806">Transcription termination</keyword>
<keyword evidence="2 7" id="KW-0963">Cytoplasm</keyword>
<protein>
    <recommendedName>
        <fullName evidence="7">Transcription termination/antitermination protein NusA</fullName>
    </recommendedName>
</protein>
<dbReference type="PROSITE" id="PS50084">
    <property type="entry name" value="KH_TYPE_1"/>
    <property type="match status" value="1"/>
</dbReference>
<evidence type="ECO:0000256" key="6">
    <source>
        <dbReference type="ARBA" id="ARBA00023163"/>
    </source>
</evidence>
<dbReference type="NCBIfam" id="TIGR01954">
    <property type="entry name" value="nusA_Cterm_rpt"/>
    <property type="match status" value="2"/>
</dbReference>
<dbReference type="GO" id="GO:0031564">
    <property type="term" value="P:transcription antitermination"/>
    <property type="evidence" value="ECO:0007669"/>
    <property type="project" value="UniProtKB-UniRule"/>
</dbReference>
<dbReference type="EMBL" id="RJVP01000004">
    <property type="protein sequence ID" value="ROH85688.1"/>
    <property type="molecule type" value="Genomic_DNA"/>
</dbReference>
<evidence type="ECO:0000256" key="2">
    <source>
        <dbReference type="ARBA" id="ARBA00022490"/>
    </source>
</evidence>
<comment type="caution">
    <text evidence="9">The sequence shown here is derived from an EMBL/GenBank/DDBJ whole genome shotgun (WGS) entry which is preliminary data.</text>
</comment>
<dbReference type="SUPFAM" id="SSF69705">
    <property type="entry name" value="Transcription factor NusA, N-terminal domain"/>
    <property type="match status" value="1"/>
</dbReference>
<dbReference type="InterPro" id="IPR030842">
    <property type="entry name" value="TF_NusA_bacterial"/>
</dbReference>
<feature type="domain" description="S1 motif" evidence="8">
    <location>
        <begin position="135"/>
        <end position="199"/>
    </location>
</feature>
<dbReference type="Pfam" id="PF26594">
    <property type="entry name" value="KH_NusA_2nd"/>
    <property type="match status" value="1"/>
</dbReference>
<comment type="function">
    <text evidence="7">Participates in both transcription termination and antitermination.</text>
</comment>
<dbReference type="SMART" id="SM00316">
    <property type="entry name" value="S1"/>
    <property type="match status" value="1"/>
</dbReference>
<comment type="subcellular location">
    <subcellularLocation>
        <location evidence="7">Cytoplasm</location>
    </subcellularLocation>
</comment>
<dbReference type="Gene3D" id="3.30.1480.10">
    <property type="entry name" value="NusA, N-terminal domain"/>
    <property type="match status" value="1"/>
</dbReference>
<dbReference type="PANTHER" id="PTHR22648">
    <property type="entry name" value="TRANSCRIPTION TERMINATION FACTOR NUSA"/>
    <property type="match status" value="1"/>
</dbReference>
<dbReference type="PANTHER" id="PTHR22648:SF0">
    <property type="entry name" value="TRANSCRIPTION TERMINATION_ANTITERMINATION PROTEIN NUSA"/>
    <property type="match status" value="1"/>
</dbReference>
<dbReference type="RefSeq" id="WP_123237467.1">
    <property type="nucleotide sequence ID" value="NZ_RJVP01000004.1"/>
</dbReference>
<dbReference type="HAMAP" id="MF_00945_B">
    <property type="entry name" value="NusA_B"/>
    <property type="match status" value="1"/>
</dbReference>
<dbReference type="AlphaFoldDB" id="A0A3N0UZM8"/>
<dbReference type="CDD" id="cd02134">
    <property type="entry name" value="KH-II_NusA_rpt1"/>
    <property type="match status" value="1"/>
</dbReference>
<dbReference type="GO" id="GO:0003700">
    <property type="term" value="F:DNA-binding transcription factor activity"/>
    <property type="evidence" value="ECO:0007669"/>
    <property type="project" value="InterPro"/>
</dbReference>
<dbReference type="GO" id="GO:0005829">
    <property type="term" value="C:cytosol"/>
    <property type="evidence" value="ECO:0007669"/>
    <property type="project" value="TreeGrafter"/>
</dbReference>
<dbReference type="InterPro" id="IPR010213">
    <property type="entry name" value="TF_NusA"/>
</dbReference>
<dbReference type="FunFam" id="1.10.150.20:FF:000018">
    <property type="entry name" value="Transcription termination/antitermination protein NusA"/>
    <property type="match status" value="1"/>
</dbReference>
<keyword evidence="3 7" id="KW-0889">Transcription antitermination</keyword>
<dbReference type="SUPFAM" id="SSF47794">
    <property type="entry name" value="Rad51 N-terminal domain-like"/>
    <property type="match status" value="2"/>
</dbReference>
<evidence type="ECO:0000256" key="3">
    <source>
        <dbReference type="ARBA" id="ARBA00022814"/>
    </source>
</evidence>
<dbReference type="FunFam" id="3.30.300.20:FF:000002">
    <property type="entry name" value="Transcription termination/antitermination protein NusA"/>
    <property type="match status" value="1"/>
</dbReference>
<evidence type="ECO:0000256" key="5">
    <source>
        <dbReference type="ARBA" id="ARBA00023015"/>
    </source>
</evidence>
<dbReference type="FunFam" id="3.30.300.20:FF:000005">
    <property type="entry name" value="Transcription termination/antitermination protein NusA"/>
    <property type="match status" value="1"/>
</dbReference>
<accession>A0A3N0UZM8</accession>
<proteinExistence type="inferred from homology"/>
<evidence type="ECO:0000256" key="1">
    <source>
        <dbReference type="ARBA" id="ARBA00022472"/>
    </source>
</evidence>
<keyword evidence="5 7" id="KW-0805">Transcription regulation</keyword>